<dbReference type="Pfam" id="PF19779">
    <property type="entry name" value="DUF6264"/>
    <property type="match status" value="1"/>
</dbReference>
<reference evidence="3 4" key="1">
    <citation type="submission" date="2019-06" db="EMBL/GenBank/DDBJ databases">
        <title>Sequencing the genomes of 1000 actinobacteria strains.</title>
        <authorList>
            <person name="Klenk H.-P."/>
        </authorList>
    </citation>
    <scope>NUCLEOTIDE SEQUENCE [LARGE SCALE GENOMIC DNA]</scope>
    <source>
        <strain evidence="3 4">DSM 105492</strain>
    </source>
</reference>
<keyword evidence="2" id="KW-0812">Transmembrane</keyword>
<evidence type="ECO:0000256" key="2">
    <source>
        <dbReference type="SAM" id="Phobius"/>
    </source>
</evidence>
<comment type="caution">
    <text evidence="3">The sequence shown here is derived from an EMBL/GenBank/DDBJ whole genome shotgun (WGS) entry which is preliminary data.</text>
</comment>
<feature type="transmembrane region" description="Helical" evidence="2">
    <location>
        <begin position="134"/>
        <end position="157"/>
    </location>
</feature>
<proteinExistence type="predicted"/>
<evidence type="ECO:0000256" key="1">
    <source>
        <dbReference type="SAM" id="MobiDB-lite"/>
    </source>
</evidence>
<keyword evidence="2" id="KW-0472">Membrane</keyword>
<gene>
    <name evidence="3" type="ORF">FB391_1789</name>
</gene>
<name>A0A543F1Q2_9MICO</name>
<dbReference type="OrthoDB" id="5083906at2"/>
<sequence>MSDTEPHARPDSAGSARPRPQYGEYASPEEQRARIQQPAPEWQQPVTPAAPVVTEAADAGIHPAQPTASAPSVGAPVRPRMVDRVVTISLLLYGLFNVVTSFPSFLDYGAYAETMFAVLGLDVTLSDPAAGRPYGIAAAIVLALGWLATAAVSVWSLRRGRLTWWIPLAAGILFTFVTGVLMAIPLMSDPAVVAALLGTTGG</sequence>
<accession>A0A543F1Q2</accession>
<dbReference type="InterPro" id="IPR046231">
    <property type="entry name" value="DUF6264"/>
</dbReference>
<dbReference type="Proteomes" id="UP000320235">
    <property type="component" value="Unassembled WGS sequence"/>
</dbReference>
<dbReference type="RefSeq" id="WP_141894076.1">
    <property type="nucleotide sequence ID" value="NZ_BAABLH010000021.1"/>
</dbReference>
<feature type="region of interest" description="Disordered" evidence="1">
    <location>
        <begin position="1"/>
        <end position="46"/>
    </location>
</feature>
<feature type="transmembrane region" description="Helical" evidence="2">
    <location>
        <begin position="85"/>
        <end position="106"/>
    </location>
</feature>
<organism evidence="3 4">
    <name type="scientific">Microbacterium kyungheense</name>
    <dbReference type="NCBI Taxonomy" id="1263636"/>
    <lineage>
        <taxon>Bacteria</taxon>
        <taxon>Bacillati</taxon>
        <taxon>Actinomycetota</taxon>
        <taxon>Actinomycetes</taxon>
        <taxon>Micrococcales</taxon>
        <taxon>Microbacteriaceae</taxon>
        <taxon>Microbacterium</taxon>
    </lineage>
</organism>
<protein>
    <submittedName>
        <fullName evidence="3">Uncharacterized protein</fullName>
    </submittedName>
</protein>
<feature type="compositionally biased region" description="Basic and acidic residues" evidence="1">
    <location>
        <begin position="1"/>
        <end position="10"/>
    </location>
</feature>
<feature type="transmembrane region" description="Helical" evidence="2">
    <location>
        <begin position="164"/>
        <end position="187"/>
    </location>
</feature>
<keyword evidence="2" id="KW-1133">Transmembrane helix</keyword>
<evidence type="ECO:0000313" key="4">
    <source>
        <dbReference type="Proteomes" id="UP000320235"/>
    </source>
</evidence>
<evidence type="ECO:0000313" key="3">
    <source>
        <dbReference type="EMBL" id="TQM27761.1"/>
    </source>
</evidence>
<keyword evidence="4" id="KW-1185">Reference proteome</keyword>
<dbReference type="AlphaFoldDB" id="A0A543F1Q2"/>
<dbReference type="EMBL" id="VFPE01000002">
    <property type="protein sequence ID" value="TQM27761.1"/>
    <property type="molecule type" value="Genomic_DNA"/>
</dbReference>